<gene>
    <name evidence="2" type="ORF">WN51_12969</name>
</gene>
<evidence type="ECO:0000313" key="2">
    <source>
        <dbReference type="EMBL" id="KOX80486.1"/>
    </source>
</evidence>
<name>A0A0M9ABK2_9HYME</name>
<evidence type="ECO:0000256" key="1">
    <source>
        <dbReference type="SAM" id="MobiDB-lite"/>
    </source>
</evidence>
<dbReference type="AlphaFoldDB" id="A0A0M9ABK2"/>
<dbReference type="EMBL" id="KQ435700">
    <property type="protein sequence ID" value="KOX80486.1"/>
    <property type="molecule type" value="Genomic_DNA"/>
</dbReference>
<reference evidence="2 3" key="1">
    <citation type="submission" date="2015-07" db="EMBL/GenBank/DDBJ databases">
        <title>The genome of Melipona quadrifasciata.</title>
        <authorList>
            <person name="Pan H."/>
            <person name="Kapheim K."/>
        </authorList>
    </citation>
    <scope>NUCLEOTIDE SEQUENCE [LARGE SCALE GENOMIC DNA]</scope>
    <source>
        <strain evidence="2">0111107301</strain>
        <tissue evidence="2">Whole body</tissue>
    </source>
</reference>
<dbReference type="OrthoDB" id="6354602at2759"/>
<sequence>MFGLKGTKVMMEVVELKVTEVVKDAVEGRMERFSRPRIPQIRVSNTRLAQAASGCAPSVDVLPIFDVKQQSVRNPARMGANQPSRFSYNNKRLGFLQSVKQFSIQDSIFLNYILEDMNMHRGPPYQQNETESFNRRAKSQLKGLTSYALDISKRQWELNKQHGHGIHRRENRIIRYLLRLKSQELMVVANESFVYFKTRGILRTQRKIECNGITCHFSLCLASNRRTIRDYHGAWMRVEDLKEQGSGRDSPAQIVSPPRIKPPNEERFTRKITDSAMLVATSTCVKYDRPLCYQFVHVVEDVIGD</sequence>
<keyword evidence="3" id="KW-1185">Reference proteome</keyword>
<evidence type="ECO:0000313" key="3">
    <source>
        <dbReference type="Proteomes" id="UP000053105"/>
    </source>
</evidence>
<protein>
    <submittedName>
        <fullName evidence="2">Uncharacterized protein</fullName>
    </submittedName>
</protein>
<proteinExistence type="predicted"/>
<dbReference type="Proteomes" id="UP000053105">
    <property type="component" value="Unassembled WGS sequence"/>
</dbReference>
<organism evidence="2 3">
    <name type="scientific">Melipona quadrifasciata</name>
    <dbReference type="NCBI Taxonomy" id="166423"/>
    <lineage>
        <taxon>Eukaryota</taxon>
        <taxon>Metazoa</taxon>
        <taxon>Ecdysozoa</taxon>
        <taxon>Arthropoda</taxon>
        <taxon>Hexapoda</taxon>
        <taxon>Insecta</taxon>
        <taxon>Pterygota</taxon>
        <taxon>Neoptera</taxon>
        <taxon>Endopterygota</taxon>
        <taxon>Hymenoptera</taxon>
        <taxon>Apocrita</taxon>
        <taxon>Aculeata</taxon>
        <taxon>Apoidea</taxon>
        <taxon>Anthophila</taxon>
        <taxon>Apidae</taxon>
        <taxon>Melipona</taxon>
    </lineage>
</organism>
<feature type="region of interest" description="Disordered" evidence="1">
    <location>
        <begin position="242"/>
        <end position="261"/>
    </location>
</feature>
<accession>A0A0M9ABK2</accession>